<dbReference type="InParanoid" id="A7S2C4"/>
<proteinExistence type="predicted"/>
<dbReference type="Pfam" id="PF13385">
    <property type="entry name" value="Laminin_G_3"/>
    <property type="match status" value="1"/>
</dbReference>
<dbReference type="SUPFAM" id="SSF49899">
    <property type="entry name" value="Concanavalin A-like lectins/glucanases"/>
    <property type="match status" value="1"/>
</dbReference>
<dbReference type="EMBL" id="DS469568">
    <property type="protein sequence ID" value="EDO42118.1"/>
    <property type="molecule type" value="Genomic_DNA"/>
</dbReference>
<dbReference type="Proteomes" id="UP000001593">
    <property type="component" value="Unassembled WGS sequence"/>
</dbReference>
<evidence type="ECO:0000313" key="1">
    <source>
        <dbReference type="EMBL" id="EDO42118.1"/>
    </source>
</evidence>
<dbReference type="AlphaFoldDB" id="A7S2C4"/>
<dbReference type="Gene3D" id="2.60.120.200">
    <property type="match status" value="1"/>
</dbReference>
<keyword evidence="2" id="KW-1185">Reference proteome</keyword>
<gene>
    <name evidence="1" type="ORF">NEMVEDRAFT_v1g205696</name>
</gene>
<protein>
    <recommendedName>
        <fullName evidence="3">Pentaxin</fullName>
    </recommendedName>
</protein>
<organism evidence="1 2">
    <name type="scientific">Nematostella vectensis</name>
    <name type="common">Starlet sea anemone</name>
    <dbReference type="NCBI Taxonomy" id="45351"/>
    <lineage>
        <taxon>Eukaryota</taxon>
        <taxon>Metazoa</taxon>
        <taxon>Cnidaria</taxon>
        <taxon>Anthozoa</taxon>
        <taxon>Hexacorallia</taxon>
        <taxon>Actiniaria</taxon>
        <taxon>Edwardsiidae</taxon>
        <taxon>Nematostella</taxon>
    </lineage>
</organism>
<reference evidence="1 2" key="1">
    <citation type="journal article" date="2007" name="Science">
        <title>Sea anemone genome reveals ancestral eumetazoan gene repertoire and genomic organization.</title>
        <authorList>
            <person name="Putnam N.H."/>
            <person name="Srivastava M."/>
            <person name="Hellsten U."/>
            <person name="Dirks B."/>
            <person name="Chapman J."/>
            <person name="Salamov A."/>
            <person name="Terry A."/>
            <person name="Shapiro H."/>
            <person name="Lindquist E."/>
            <person name="Kapitonov V.V."/>
            <person name="Jurka J."/>
            <person name="Genikhovich G."/>
            <person name="Grigoriev I.V."/>
            <person name="Lucas S.M."/>
            <person name="Steele R.E."/>
            <person name="Finnerty J.R."/>
            <person name="Technau U."/>
            <person name="Martindale M.Q."/>
            <person name="Rokhsar D.S."/>
        </authorList>
    </citation>
    <scope>NUCLEOTIDE SEQUENCE [LARGE SCALE GENOMIC DNA]</scope>
    <source>
        <strain evidence="2">CH2 X CH6</strain>
    </source>
</reference>
<accession>A7S2C4</accession>
<dbReference type="HOGENOM" id="CLU_1220974_0_0_1"/>
<name>A7S2C4_NEMVE</name>
<sequence length="227" mass="25173">MWVCKNLCLDQSDPQFISQTNSGLIAVRFTAVKGDGYKSDVALDDVIFSAGCGSRLECHRTPEFAPVFGDEDGVGPHLSITGGLVQGGVSHASRATGHATFLYNRWNHVALQYNGRTKQQILFFNGKADSITNNVQIKPSCRNLLLGRDDGKYFQGQIDEVRLWKAAVNVTETYNKYPHTPSQLAHHYRFNTGKGSWLKDSKNPSKGIRLLRGTKWVTSSLELKSTP</sequence>
<dbReference type="STRING" id="45351.A7S2C4"/>
<evidence type="ECO:0000313" key="2">
    <source>
        <dbReference type="Proteomes" id="UP000001593"/>
    </source>
</evidence>
<dbReference type="InterPro" id="IPR013320">
    <property type="entry name" value="ConA-like_dom_sf"/>
</dbReference>
<evidence type="ECO:0008006" key="3">
    <source>
        <dbReference type="Google" id="ProtNLM"/>
    </source>
</evidence>